<evidence type="ECO:0000313" key="1">
    <source>
        <dbReference type="EMBL" id="TKD50220.1"/>
    </source>
</evidence>
<dbReference type="EMBL" id="SWKR01000002">
    <property type="protein sequence ID" value="TKD50220.1"/>
    <property type="molecule type" value="Genomic_DNA"/>
</dbReference>
<dbReference type="Pfam" id="PF11367">
    <property type="entry name" value="Tail_completion_gp17"/>
    <property type="match status" value="1"/>
</dbReference>
<accession>A0A4U1L1Y2</accession>
<proteinExistence type="predicted"/>
<dbReference type="InterPro" id="IPR021508">
    <property type="entry name" value="Gp17-like"/>
</dbReference>
<dbReference type="AlphaFoldDB" id="A0A4U1L1Y2"/>
<protein>
    <submittedName>
        <fullName evidence="1">DUF3168 domain-containing protein</fullName>
    </submittedName>
</protein>
<name>A0A4U1L1Y2_9SPHN</name>
<organism evidence="1 2">
    <name type="scientific">Sphingomonas baiyangensis</name>
    <dbReference type="NCBI Taxonomy" id="2572576"/>
    <lineage>
        <taxon>Bacteria</taxon>
        <taxon>Pseudomonadati</taxon>
        <taxon>Pseudomonadota</taxon>
        <taxon>Alphaproteobacteria</taxon>
        <taxon>Sphingomonadales</taxon>
        <taxon>Sphingomonadaceae</taxon>
        <taxon>Sphingomonas</taxon>
    </lineage>
</organism>
<dbReference type="OrthoDB" id="7505973at2"/>
<reference evidence="1 2" key="1">
    <citation type="submission" date="2019-04" db="EMBL/GenBank/DDBJ databases">
        <authorList>
            <person name="Yang Y."/>
            <person name="Wei D."/>
        </authorList>
    </citation>
    <scope>NUCLEOTIDE SEQUENCE [LARGE SCALE GENOMIC DNA]</scope>
    <source>
        <strain evidence="1 2">L-1-4w-11</strain>
    </source>
</reference>
<gene>
    <name evidence="1" type="ORF">FBR43_05215</name>
</gene>
<evidence type="ECO:0000313" key="2">
    <source>
        <dbReference type="Proteomes" id="UP000309138"/>
    </source>
</evidence>
<dbReference type="Gene3D" id="3.30.2000.30">
    <property type="match status" value="1"/>
</dbReference>
<comment type="caution">
    <text evidence="1">The sequence shown here is derived from an EMBL/GenBank/DDBJ whole genome shotgun (WGS) entry which is preliminary data.</text>
</comment>
<dbReference type="Proteomes" id="UP000309138">
    <property type="component" value="Unassembled WGS sequence"/>
</dbReference>
<keyword evidence="2" id="KW-1185">Reference proteome</keyword>
<sequence>MAGNLIREVRRATLTHLAANEGLTALVPATSIYPSTVPANPAWPFIRFDAPNSLPLDGACYAGAEVTFLLHCFAKPRYSGSAMIETAEDYAARILSAMHLAVHNHRVIVSGTSAQLRAVSSRLLIDGAEADAYHGILNMRARVLAA</sequence>
<dbReference type="RefSeq" id="WP_136942163.1">
    <property type="nucleotide sequence ID" value="NZ_SWKR01000002.1"/>
</dbReference>
<dbReference type="InterPro" id="IPR053745">
    <property type="entry name" value="Viral_Tail_Comp_sf"/>
</dbReference>